<feature type="region of interest" description="Disordered" evidence="1">
    <location>
        <begin position="184"/>
        <end position="238"/>
    </location>
</feature>
<feature type="compositionally biased region" description="Low complexity" evidence="1">
    <location>
        <begin position="1139"/>
        <end position="1153"/>
    </location>
</feature>
<feature type="compositionally biased region" description="Polar residues" evidence="1">
    <location>
        <begin position="408"/>
        <end position="437"/>
    </location>
</feature>
<dbReference type="InterPro" id="IPR045342">
    <property type="entry name" value="Etd1"/>
</dbReference>
<feature type="region of interest" description="Disordered" evidence="1">
    <location>
        <begin position="690"/>
        <end position="721"/>
    </location>
</feature>
<feature type="compositionally biased region" description="Low complexity" evidence="1">
    <location>
        <begin position="527"/>
        <end position="538"/>
    </location>
</feature>
<dbReference type="STRING" id="1081105.A0A162I338"/>
<protein>
    <submittedName>
        <fullName evidence="2">Uncharacterized protein</fullName>
    </submittedName>
</protein>
<feature type="compositionally biased region" description="Low complexity" evidence="1">
    <location>
        <begin position="134"/>
        <end position="144"/>
    </location>
</feature>
<feature type="region of interest" description="Disordered" evidence="1">
    <location>
        <begin position="54"/>
        <end position="144"/>
    </location>
</feature>
<dbReference type="AlphaFoldDB" id="A0A162I338"/>
<dbReference type="OMA" id="NDTRIFS"/>
<feature type="compositionally biased region" description="Polar residues" evidence="1">
    <location>
        <begin position="383"/>
        <end position="394"/>
    </location>
</feature>
<feature type="compositionally biased region" description="Polar residues" evidence="1">
    <location>
        <begin position="104"/>
        <end position="119"/>
    </location>
</feature>
<feature type="compositionally biased region" description="Polar residues" evidence="1">
    <location>
        <begin position="710"/>
        <end position="721"/>
    </location>
</feature>
<feature type="compositionally biased region" description="Basic and acidic residues" evidence="1">
    <location>
        <begin position="759"/>
        <end position="768"/>
    </location>
</feature>
<feature type="region of interest" description="Disordered" evidence="1">
    <location>
        <begin position="309"/>
        <end position="336"/>
    </location>
</feature>
<dbReference type="GO" id="GO:0005096">
    <property type="term" value="F:GTPase activator activity"/>
    <property type="evidence" value="ECO:0007669"/>
    <property type="project" value="InterPro"/>
</dbReference>
<dbReference type="Pfam" id="PF20162">
    <property type="entry name" value="Etd1"/>
    <property type="match status" value="1"/>
</dbReference>
<comment type="caution">
    <text evidence="2">The sequence shown here is derived from an EMBL/GenBank/DDBJ whole genome shotgun (WGS) entry which is preliminary data.</text>
</comment>
<dbReference type="Proteomes" id="UP000243498">
    <property type="component" value="Unassembled WGS sequence"/>
</dbReference>
<feature type="region of interest" description="Disordered" evidence="1">
    <location>
        <begin position="383"/>
        <end position="456"/>
    </location>
</feature>
<feature type="compositionally biased region" description="Acidic residues" evidence="1">
    <location>
        <begin position="690"/>
        <end position="701"/>
    </location>
</feature>
<feature type="region of interest" description="Disordered" evidence="1">
    <location>
        <begin position="484"/>
        <end position="544"/>
    </location>
</feature>
<sequence>MQTVPSLVGTGTAIAAAASGLVFGQSTDLEVNRQVPAVSSREARVHKRSISIDRVLPTKSHAPSRTLTLPSRRPATSSDAPQLHATSSSLHQTTRPPLSRRQRPQTSQVSPTNTSSRGQSLAVLGQGENCPGISTAEGSRESVSSSGSWLKRLSSARPLSQYGSPRSSILADSPSVTVSYGSAAPILPRSGSVSKSMPPNKLVKRSSSRVYTSDELAQRNSKGQLASLRRPATSHQRSATLQQFRAGLDVAGSSAHSKYSFDEPIRPEELLGASPIEELGQSPRTARATKSAGWVSYFHSKTASLVTKASSHSRLGGSSDGAKAAPSAKSLHSRRITPAKVMLPCSGAHLVKPRMVSSYSTQSNSLASSHTEGESNYQLAGQNGERINSSTPVDTGSEIGPSARPRRSFSSTFSHTANWASKTSGSLRRSKRGASQGSKDDKRHVSAPVSLQSAVGRHDTMTKALITPVQQGLALDSAATLQHPAPKRNASSPLPPLSNLPSVHADLSRLSPLGGVAGYSTRPNQPSGSSTSSASAAMSHRRGSHYERLSALDSLDGDARDLISGDEEDTDFKSDTLFDSLRTMGSGRARAVETPLESMYDESPPSTGGNMRSKRLSIQEILERTWDEESKIMEEDESSSTPVHISHLPMANHAKGELREGPYYSLGPSPSSDIARNTRKFGRLSLHDDFDEDWTRDDDDVPVNALSPPSKGNSPSSTGINPNVRLALATIRGNSNSSKPLPSCSERLLGNIFDWSEPPSHDKQDSACRSRPKTAYSKQEIDSRGGRSVVRKGPMPAHVRSQSVPVVHDPADQLKPMGSKYGTWGLGTKTVSEDWDEDFEFGGANDGPGGKGTEHLFAVPESIRASQPSVKAHSGQIRELSLLVNDLKRLCRHGRELNMLNGEQKPFWKEAEGIIALASPDEESANDDDRSEVSIYMDAFEAAESRRDEDDNDDLSLDVAVERNEPVMSRTTVVRERQSPRRRSVFSPDDDIFGANWPLPDDRPRSNRPSRPRTPENRPAQSQDTNSVVSSVVESFQQWSATATADQAVQGSWKSRSSTNRMHFDTNSLKTLVRRAGELRDILSDLIRRADQLTQSPARTPRHERRLDSSPAFTRVFDDPGSSPARRTMKSRGNSTTVERSSSENSPTSNISRRVPLMTVN</sequence>
<feature type="region of interest" description="Disordered" evidence="1">
    <location>
        <begin position="943"/>
        <end position="1031"/>
    </location>
</feature>
<keyword evidence="3" id="KW-1185">Reference proteome</keyword>
<proteinExistence type="predicted"/>
<organism evidence="2 3">
    <name type="scientific">Metarhizium rileyi (strain RCEF 4871)</name>
    <name type="common">Nomuraea rileyi</name>
    <dbReference type="NCBI Taxonomy" id="1649241"/>
    <lineage>
        <taxon>Eukaryota</taxon>
        <taxon>Fungi</taxon>
        <taxon>Dikarya</taxon>
        <taxon>Ascomycota</taxon>
        <taxon>Pezizomycotina</taxon>
        <taxon>Sordariomycetes</taxon>
        <taxon>Hypocreomycetidae</taxon>
        <taxon>Hypocreales</taxon>
        <taxon>Clavicipitaceae</taxon>
        <taxon>Metarhizium</taxon>
    </lineage>
</organism>
<evidence type="ECO:0000256" key="1">
    <source>
        <dbReference type="SAM" id="MobiDB-lite"/>
    </source>
</evidence>
<gene>
    <name evidence="2" type="ORF">NOR_00288</name>
</gene>
<feature type="compositionally biased region" description="Polar residues" evidence="1">
    <location>
        <begin position="61"/>
        <end position="96"/>
    </location>
</feature>
<evidence type="ECO:0000313" key="3">
    <source>
        <dbReference type="Proteomes" id="UP000243498"/>
    </source>
</evidence>
<evidence type="ECO:0000313" key="2">
    <source>
        <dbReference type="EMBL" id="OAA51695.1"/>
    </source>
</evidence>
<accession>A0A162I338</accession>
<reference evidence="2 3" key="1">
    <citation type="journal article" date="2016" name="Genome Biol. Evol.">
        <title>Divergent and convergent evolution of fungal pathogenicity.</title>
        <authorList>
            <person name="Shang Y."/>
            <person name="Xiao G."/>
            <person name="Zheng P."/>
            <person name="Cen K."/>
            <person name="Zhan S."/>
            <person name="Wang C."/>
        </authorList>
    </citation>
    <scope>NUCLEOTIDE SEQUENCE [LARGE SCALE GENOMIC DNA]</scope>
    <source>
        <strain evidence="2 3">RCEF 4871</strain>
    </source>
</reference>
<name>A0A162I338_METRR</name>
<dbReference type="EMBL" id="AZHC01000001">
    <property type="protein sequence ID" value="OAA51695.1"/>
    <property type="molecule type" value="Genomic_DNA"/>
</dbReference>
<feature type="region of interest" description="Disordered" evidence="1">
    <location>
        <begin position="1093"/>
        <end position="1161"/>
    </location>
</feature>
<dbReference type="OrthoDB" id="5346713at2759"/>
<feature type="region of interest" description="Disordered" evidence="1">
    <location>
        <begin position="755"/>
        <end position="802"/>
    </location>
</feature>
<dbReference type="GO" id="GO:1902412">
    <property type="term" value="P:regulation of mitotic cytokinesis"/>
    <property type="evidence" value="ECO:0007669"/>
    <property type="project" value="InterPro"/>
</dbReference>